<dbReference type="PANTHER" id="PTHR33639:SF2">
    <property type="entry name" value="DUF393 DOMAIN-CONTAINING PROTEIN"/>
    <property type="match status" value="1"/>
</dbReference>
<dbReference type="Pfam" id="PF04134">
    <property type="entry name" value="DCC1-like"/>
    <property type="match status" value="1"/>
</dbReference>
<dbReference type="AlphaFoldDB" id="U5QL02"/>
<dbReference type="HOGENOM" id="CLU_127718_0_0_3"/>
<evidence type="ECO:0000313" key="2">
    <source>
        <dbReference type="Proteomes" id="UP000017396"/>
    </source>
</evidence>
<dbReference type="eggNOG" id="COG3011">
    <property type="taxonomic scope" value="Bacteria"/>
</dbReference>
<reference evidence="1 2" key="1">
    <citation type="journal article" date="2013" name="PLoS ONE">
        <title>Cultivation and Complete Genome Sequencing of Gloeobacter kilaueensis sp. nov., from a Lava Cave in Kilauea Caldera, Hawai'i.</title>
        <authorList>
            <person name="Saw J.H."/>
            <person name="Schatz M."/>
            <person name="Brown M.V."/>
            <person name="Kunkel D.D."/>
            <person name="Foster J.S."/>
            <person name="Shick H."/>
            <person name="Christensen S."/>
            <person name="Hou S."/>
            <person name="Wan X."/>
            <person name="Donachie S.P."/>
        </authorList>
    </citation>
    <scope>NUCLEOTIDE SEQUENCE [LARGE SCALE GENOMIC DNA]</scope>
    <source>
        <strain evidence="2">JS</strain>
    </source>
</reference>
<accession>U5QL02</accession>
<dbReference type="PANTHER" id="PTHR33639">
    <property type="entry name" value="THIOL-DISULFIDE OXIDOREDUCTASE DCC"/>
    <property type="match status" value="1"/>
</dbReference>
<evidence type="ECO:0008006" key="3">
    <source>
        <dbReference type="Google" id="ProtNLM"/>
    </source>
</evidence>
<evidence type="ECO:0000313" key="1">
    <source>
        <dbReference type="EMBL" id="AGY59558.1"/>
    </source>
</evidence>
<dbReference type="KEGG" id="glj:GKIL_3312"/>
<sequence length="132" mass="14749">MHSTIIYDGLCNLCVNLVQLLERLDGGRQFRYVPMQDSEQLAHFGVASGQCEQGMILIDPTSPDWFQGSAAAEQIARRLPAGEAFIAAYRAVPGLQDLGDNCYIQVRDNRYAWFGSRDQVYRSLYPPFAAAN</sequence>
<dbReference type="InterPro" id="IPR007263">
    <property type="entry name" value="DCC1-like"/>
</dbReference>
<dbReference type="RefSeq" id="WP_023174846.1">
    <property type="nucleotide sequence ID" value="NC_022600.1"/>
</dbReference>
<dbReference type="OrthoDB" id="9785438at2"/>
<dbReference type="GO" id="GO:0015035">
    <property type="term" value="F:protein-disulfide reductase activity"/>
    <property type="evidence" value="ECO:0007669"/>
    <property type="project" value="InterPro"/>
</dbReference>
<dbReference type="Proteomes" id="UP000017396">
    <property type="component" value="Chromosome"/>
</dbReference>
<dbReference type="InterPro" id="IPR052927">
    <property type="entry name" value="DCC_oxidoreductase"/>
</dbReference>
<dbReference type="PATRIC" id="fig|1183438.3.peg.3254"/>
<dbReference type="STRING" id="1183438.GKIL_3312"/>
<proteinExistence type="predicted"/>
<keyword evidence="2" id="KW-1185">Reference proteome</keyword>
<dbReference type="EMBL" id="CP003587">
    <property type="protein sequence ID" value="AGY59558.1"/>
    <property type="molecule type" value="Genomic_DNA"/>
</dbReference>
<gene>
    <name evidence="1" type="ORF">GKIL_3312</name>
</gene>
<organism evidence="1 2">
    <name type="scientific">Gloeobacter kilaueensis (strain ATCC BAA-2537 / CCAP 1431/1 / ULC 316 / JS1)</name>
    <dbReference type="NCBI Taxonomy" id="1183438"/>
    <lineage>
        <taxon>Bacteria</taxon>
        <taxon>Bacillati</taxon>
        <taxon>Cyanobacteriota</taxon>
        <taxon>Cyanophyceae</taxon>
        <taxon>Gloeobacterales</taxon>
        <taxon>Gloeobacteraceae</taxon>
        <taxon>Gloeobacter</taxon>
    </lineage>
</organism>
<name>U5QL02_GLOK1</name>
<protein>
    <recommendedName>
        <fullName evidence="3">Thiol-disulfide oxidoreductase DCC</fullName>
    </recommendedName>
</protein>